<proteinExistence type="predicted"/>
<protein>
    <submittedName>
        <fullName evidence="1">Uncharacterized protein</fullName>
    </submittedName>
</protein>
<dbReference type="EMBL" id="RWGY01000005">
    <property type="protein sequence ID" value="TVU42563.1"/>
    <property type="molecule type" value="Genomic_DNA"/>
</dbReference>
<name>A0A5J9W3R1_9POAL</name>
<dbReference type="Gramene" id="TVU42563">
    <property type="protein sequence ID" value="TVU42563"/>
    <property type="gene ID" value="EJB05_08978"/>
</dbReference>
<evidence type="ECO:0000313" key="1">
    <source>
        <dbReference type="EMBL" id="TVU42563.1"/>
    </source>
</evidence>
<organism evidence="1 2">
    <name type="scientific">Eragrostis curvula</name>
    <name type="common">weeping love grass</name>
    <dbReference type="NCBI Taxonomy" id="38414"/>
    <lineage>
        <taxon>Eukaryota</taxon>
        <taxon>Viridiplantae</taxon>
        <taxon>Streptophyta</taxon>
        <taxon>Embryophyta</taxon>
        <taxon>Tracheophyta</taxon>
        <taxon>Spermatophyta</taxon>
        <taxon>Magnoliopsida</taxon>
        <taxon>Liliopsida</taxon>
        <taxon>Poales</taxon>
        <taxon>Poaceae</taxon>
        <taxon>PACMAD clade</taxon>
        <taxon>Chloridoideae</taxon>
        <taxon>Eragrostideae</taxon>
        <taxon>Eragrostidinae</taxon>
        <taxon>Eragrostis</taxon>
    </lineage>
</organism>
<evidence type="ECO:0000313" key="2">
    <source>
        <dbReference type="Proteomes" id="UP000324897"/>
    </source>
</evidence>
<gene>
    <name evidence="1" type="ORF">EJB05_08978</name>
</gene>
<feature type="non-terminal residue" evidence="1">
    <location>
        <position position="1"/>
    </location>
</feature>
<dbReference type="Proteomes" id="UP000324897">
    <property type="component" value="Unassembled WGS sequence"/>
</dbReference>
<reference evidence="1 2" key="1">
    <citation type="journal article" date="2019" name="Sci. Rep.">
        <title>A high-quality genome of Eragrostis curvula grass provides insights into Poaceae evolution and supports new strategies to enhance forage quality.</title>
        <authorList>
            <person name="Carballo J."/>
            <person name="Santos B.A.C.M."/>
            <person name="Zappacosta D."/>
            <person name="Garbus I."/>
            <person name="Selva J.P."/>
            <person name="Gallo C.A."/>
            <person name="Diaz A."/>
            <person name="Albertini E."/>
            <person name="Caccamo M."/>
            <person name="Echenique V."/>
        </authorList>
    </citation>
    <scope>NUCLEOTIDE SEQUENCE [LARGE SCALE GENOMIC DNA]</scope>
    <source>
        <strain evidence="2">cv. Victoria</strain>
        <tissue evidence="1">Leaf</tissue>
    </source>
</reference>
<accession>A0A5J9W3R1</accession>
<keyword evidence="2" id="KW-1185">Reference proteome</keyword>
<dbReference type="AlphaFoldDB" id="A0A5J9W3R1"/>
<comment type="caution">
    <text evidence="1">The sequence shown here is derived from an EMBL/GenBank/DDBJ whole genome shotgun (WGS) entry which is preliminary data.</text>
</comment>
<sequence length="78" mass="8332">MVGHHMSSSSPSARFIYSLFNLLGTKGYRVVGDSGGGCGRDFESMKVSGCGIDCILKILFRATPSYMLLGSCSKNSML</sequence>